<proteinExistence type="predicted"/>
<dbReference type="GO" id="GO:0032263">
    <property type="term" value="P:GMP salvage"/>
    <property type="evidence" value="ECO:0007669"/>
    <property type="project" value="TreeGrafter"/>
</dbReference>
<keyword evidence="4" id="KW-0808">Transferase</keyword>
<dbReference type="Proteomes" id="UP000231098">
    <property type="component" value="Unassembled WGS sequence"/>
</dbReference>
<evidence type="ECO:0000259" key="3">
    <source>
        <dbReference type="Pfam" id="PF00156"/>
    </source>
</evidence>
<evidence type="ECO:0000313" key="5">
    <source>
        <dbReference type="Proteomes" id="UP000231098"/>
    </source>
</evidence>
<dbReference type="InterPro" id="IPR050408">
    <property type="entry name" value="HGPRT"/>
</dbReference>
<dbReference type="GO" id="GO:0000287">
    <property type="term" value="F:magnesium ion binding"/>
    <property type="evidence" value="ECO:0007669"/>
    <property type="project" value="TreeGrafter"/>
</dbReference>
<dbReference type="PANTHER" id="PTHR43340">
    <property type="entry name" value="HYPOXANTHINE-GUANINE PHOSPHORIBOSYLTRANSFERASE"/>
    <property type="match status" value="1"/>
</dbReference>
<dbReference type="Pfam" id="PF00156">
    <property type="entry name" value="Pribosyltran"/>
    <property type="match status" value="1"/>
</dbReference>
<comment type="catalytic activity">
    <reaction evidence="1">
        <text>GMP + diphosphate = guanine + 5-phospho-alpha-D-ribose 1-diphosphate</text>
        <dbReference type="Rhea" id="RHEA:25424"/>
        <dbReference type="ChEBI" id="CHEBI:16235"/>
        <dbReference type="ChEBI" id="CHEBI:33019"/>
        <dbReference type="ChEBI" id="CHEBI:58017"/>
        <dbReference type="ChEBI" id="CHEBI:58115"/>
        <dbReference type="EC" id="2.4.2.8"/>
    </reaction>
    <physiologicalReaction direction="right-to-left" evidence="1">
        <dbReference type="Rhea" id="RHEA:25426"/>
    </physiologicalReaction>
</comment>
<protein>
    <submittedName>
        <fullName evidence="4">Hypoxanthine phosphoribosyltransferase</fullName>
    </submittedName>
</protein>
<dbReference type="InterPro" id="IPR029057">
    <property type="entry name" value="PRTase-like"/>
</dbReference>
<dbReference type="InterPro" id="IPR000836">
    <property type="entry name" value="PRTase_dom"/>
</dbReference>
<name>A0A2H0X931_UNCKA</name>
<accession>A0A2H0X931</accession>
<reference evidence="5" key="1">
    <citation type="submission" date="2017-09" db="EMBL/GenBank/DDBJ databases">
        <title>Depth-based differentiation of microbial function through sediment-hosted aquifers and enrichment of novel symbionts in the deep terrestrial subsurface.</title>
        <authorList>
            <person name="Probst A.J."/>
            <person name="Ladd B."/>
            <person name="Jarett J.K."/>
            <person name="Geller-Mcgrath D.E."/>
            <person name="Sieber C.M.K."/>
            <person name="Emerson J.B."/>
            <person name="Anantharaman K."/>
            <person name="Thomas B.C."/>
            <person name="Malmstrom R."/>
            <person name="Stieglmeier M."/>
            <person name="Klingl A."/>
            <person name="Woyke T."/>
            <person name="Ryan C.M."/>
            <person name="Banfield J.F."/>
        </authorList>
    </citation>
    <scope>NUCLEOTIDE SEQUENCE [LARGE SCALE GENOMIC DNA]</scope>
</reference>
<dbReference type="GO" id="GO:0006178">
    <property type="term" value="P:guanine salvage"/>
    <property type="evidence" value="ECO:0007669"/>
    <property type="project" value="TreeGrafter"/>
</dbReference>
<dbReference type="AlphaFoldDB" id="A0A2H0X931"/>
<dbReference type="GO" id="GO:0032264">
    <property type="term" value="P:IMP salvage"/>
    <property type="evidence" value="ECO:0007669"/>
    <property type="project" value="TreeGrafter"/>
</dbReference>
<evidence type="ECO:0000256" key="1">
    <source>
        <dbReference type="ARBA" id="ARBA00048811"/>
    </source>
</evidence>
<dbReference type="GO" id="GO:0005829">
    <property type="term" value="C:cytosol"/>
    <property type="evidence" value="ECO:0007669"/>
    <property type="project" value="TreeGrafter"/>
</dbReference>
<dbReference type="CDD" id="cd06223">
    <property type="entry name" value="PRTases_typeI"/>
    <property type="match status" value="1"/>
</dbReference>
<sequence length="195" mass="21785">MKINPGKGASLLFKRAEILKTVGALGRTIDRDYKGRNPVLLVILKGAHIFAAELSLSIEIPHETEFATLSSYGDNVVSSNTLHFLMDNNIELHGRHAILIEDIVDTGLSLDYILKVLPGRNPASLATCALLNKPERRIESVEIRYVGFTIPNCYVIGHGMDFQQGWRHLPDIWAVNASWIKRNAKPPEVITYKTQ</sequence>
<dbReference type="Gene3D" id="3.40.50.2020">
    <property type="match status" value="1"/>
</dbReference>
<dbReference type="GO" id="GO:0046100">
    <property type="term" value="P:hypoxanthine metabolic process"/>
    <property type="evidence" value="ECO:0007669"/>
    <property type="project" value="TreeGrafter"/>
</dbReference>
<evidence type="ECO:0000313" key="4">
    <source>
        <dbReference type="EMBL" id="PIS21436.1"/>
    </source>
</evidence>
<comment type="catalytic activity">
    <reaction evidence="2">
        <text>IMP + diphosphate = hypoxanthine + 5-phospho-alpha-D-ribose 1-diphosphate</text>
        <dbReference type="Rhea" id="RHEA:17973"/>
        <dbReference type="ChEBI" id="CHEBI:17368"/>
        <dbReference type="ChEBI" id="CHEBI:33019"/>
        <dbReference type="ChEBI" id="CHEBI:58017"/>
        <dbReference type="ChEBI" id="CHEBI:58053"/>
        <dbReference type="EC" id="2.4.2.8"/>
    </reaction>
    <physiologicalReaction direction="right-to-left" evidence="2">
        <dbReference type="Rhea" id="RHEA:17975"/>
    </physiologicalReaction>
</comment>
<organism evidence="4 5">
    <name type="scientific">candidate division WWE3 bacterium CG08_land_8_20_14_0_20_41_15</name>
    <dbReference type="NCBI Taxonomy" id="1975086"/>
    <lineage>
        <taxon>Bacteria</taxon>
        <taxon>Katanobacteria</taxon>
    </lineage>
</organism>
<dbReference type="GO" id="GO:0004422">
    <property type="term" value="F:hypoxanthine phosphoribosyltransferase activity"/>
    <property type="evidence" value="ECO:0007669"/>
    <property type="project" value="TreeGrafter"/>
</dbReference>
<gene>
    <name evidence="4" type="ORF">COT51_02815</name>
</gene>
<dbReference type="SUPFAM" id="SSF53271">
    <property type="entry name" value="PRTase-like"/>
    <property type="match status" value="1"/>
</dbReference>
<evidence type="ECO:0000256" key="2">
    <source>
        <dbReference type="ARBA" id="ARBA00049402"/>
    </source>
</evidence>
<dbReference type="PANTHER" id="PTHR43340:SF1">
    <property type="entry name" value="HYPOXANTHINE PHOSPHORIBOSYLTRANSFERASE"/>
    <property type="match status" value="1"/>
</dbReference>
<comment type="caution">
    <text evidence="4">The sequence shown here is derived from an EMBL/GenBank/DDBJ whole genome shotgun (WGS) entry which is preliminary data.</text>
</comment>
<feature type="domain" description="Phosphoribosyltransferase" evidence="3">
    <location>
        <begin position="17"/>
        <end position="161"/>
    </location>
</feature>
<dbReference type="EMBL" id="PEYV01000049">
    <property type="protein sequence ID" value="PIS21436.1"/>
    <property type="molecule type" value="Genomic_DNA"/>
</dbReference>
<keyword evidence="4" id="KW-0328">Glycosyltransferase</keyword>